<dbReference type="InterPro" id="IPR022634">
    <property type="entry name" value="DNA_polIII_beta_N"/>
</dbReference>
<dbReference type="NCBIfam" id="TIGR00663">
    <property type="entry name" value="dnan"/>
    <property type="match status" value="1"/>
</dbReference>
<comment type="function">
    <text evidence="9">Confers DNA tethering and processivity to DNA polymerases and other proteins. Acts as a clamp, forming a ring around DNA (a reaction catalyzed by the clamp-loading complex) which diffuses in an ATP-independent manner freely and bidirectionally along dsDNA. Initially characterized for its ability to contact the catalytic subunit of DNA polymerase III (Pol III), a complex, multichain enzyme responsible for most of the replicative synthesis in bacteria; Pol III exhibits 3'-5' exonuclease proofreading activity. The beta chain is required for initiation of replication as well as for processivity of DNA replication.</text>
</comment>
<evidence type="ECO:0000256" key="8">
    <source>
        <dbReference type="ARBA" id="ARBA00023125"/>
    </source>
</evidence>
<organism evidence="13 14">
    <name type="scientific">Candidatus Shapirobacteria bacterium CG08_land_8_20_14_0_20_39_18</name>
    <dbReference type="NCBI Taxonomy" id="1974883"/>
    <lineage>
        <taxon>Bacteria</taxon>
        <taxon>Candidatus Shapironibacteriota</taxon>
    </lineage>
</organism>
<comment type="similarity">
    <text evidence="2 9">Belongs to the beta sliding clamp family.</text>
</comment>
<dbReference type="PIRSF" id="PIRSF000804">
    <property type="entry name" value="DNA_pol_III_b"/>
    <property type="match status" value="1"/>
</dbReference>
<dbReference type="GO" id="GO:0009360">
    <property type="term" value="C:DNA polymerase III complex"/>
    <property type="evidence" value="ECO:0007669"/>
    <property type="project" value="InterPro"/>
</dbReference>
<comment type="caution">
    <text evidence="13">The sequence shown here is derived from an EMBL/GenBank/DDBJ whole genome shotgun (WGS) entry which is preliminary data.</text>
</comment>
<dbReference type="InterPro" id="IPR001001">
    <property type="entry name" value="DNA_polIII_beta"/>
</dbReference>
<dbReference type="Pfam" id="PF02767">
    <property type="entry name" value="DNA_pol3_beta_2"/>
    <property type="match status" value="1"/>
</dbReference>
<dbReference type="CDD" id="cd00140">
    <property type="entry name" value="beta_clamp"/>
    <property type="match status" value="1"/>
</dbReference>
<dbReference type="SMART" id="SM00480">
    <property type="entry name" value="POL3Bc"/>
    <property type="match status" value="1"/>
</dbReference>
<sequence>MKLVILQEDLNKALVTVSRSVSSKSSLPILANILLETEEGRLKLSATNLEVGINYWLGVKIDNEGSITIPARIVNELIASLPAAKIELETKESTLFLSTNNFKINVAGLDSAEFPKVPFFPKNPLAVFGKEDLIKGLSQVVIAAAQDEGRPVLTGVLFTSRIEGLTMVATDGYRLSLKKISAQEIDKSVEKLIIPGKTLQEVVRIAQETADNKGGSITIKLGLTTEKSQAVFSFPNIDFSTRLIEGEFPDYQKIIPQSSTTKVIFGKEEFLRAIKTASIIAREQANIVKLVIDPVGSSGKMTITAETAQVGANESEIEAKTEGEKLEIAFNYRFLLDFLNVVEGDEIIFEAGGPLAPGVFKPTGDDSFLHIIMPVRIQG</sequence>
<dbReference type="PANTHER" id="PTHR30478">
    <property type="entry name" value="DNA POLYMERASE III SUBUNIT BETA"/>
    <property type="match status" value="1"/>
</dbReference>
<feature type="domain" description="DNA polymerase III beta sliding clamp central" evidence="11">
    <location>
        <begin position="131"/>
        <end position="250"/>
    </location>
</feature>
<evidence type="ECO:0000259" key="11">
    <source>
        <dbReference type="Pfam" id="PF02767"/>
    </source>
</evidence>
<dbReference type="SUPFAM" id="SSF55979">
    <property type="entry name" value="DNA clamp"/>
    <property type="match status" value="3"/>
</dbReference>
<keyword evidence="8" id="KW-0238">DNA-binding</keyword>
<dbReference type="EMBL" id="PEYO01000017">
    <property type="protein sequence ID" value="PIU03460.1"/>
    <property type="molecule type" value="Genomic_DNA"/>
</dbReference>
<evidence type="ECO:0000259" key="12">
    <source>
        <dbReference type="Pfam" id="PF02768"/>
    </source>
</evidence>
<comment type="subunit">
    <text evidence="9">Forms a ring-shaped head-to-tail homodimer around DNA.</text>
</comment>
<evidence type="ECO:0000256" key="5">
    <source>
        <dbReference type="ARBA" id="ARBA00022695"/>
    </source>
</evidence>
<dbReference type="InterPro" id="IPR022635">
    <property type="entry name" value="DNA_polIII_beta_C"/>
</dbReference>
<dbReference type="InterPro" id="IPR046938">
    <property type="entry name" value="DNA_clamp_sf"/>
</dbReference>
<keyword evidence="4 9" id="KW-0808">Transferase</keyword>
<dbReference type="GO" id="GO:0003887">
    <property type="term" value="F:DNA-directed DNA polymerase activity"/>
    <property type="evidence" value="ECO:0007669"/>
    <property type="project" value="UniProtKB-UniRule"/>
</dbReference>
<dbReference type="Gene3D" id="3.70.10.10">
    <property type="match status" value="1"/>
</dbReference>
<proteinExistence type="inferred from homology"/>
<dbReference type="Gene3D" id="3.10.150.10">
    <property type="entry name" value="DNA Polymerase III, subunit A, domain 2"/>
    <property type="match status" value="1"/>
</dbReference>
<dbReference type="GO" id="GO:0006271">
    <property type="term" value="P:DNA strand elongation involved in DNA replication"/>
    <property type="evidence" value="ECO:0007669"/>
    <property type="project" value="TreeGrafter"/>
</dbReference>
<reference evidence="14" key="1">
    <citation type="submission" date="2017-09" db="EMBL/GenBank/DDBJ databases">
        <title>Depth-based differentiation of microbial function through sediment-hosted aquifers and enrichment of novel symbionts in the deep terrestrial subsurface.</title>
        <authorList>
            <person name="Probst A.J."/>
            <person name="Ladd B."/>
            <person name="Jarett J.K."/>
            <person name="Geller-Mcgrath D.E."/>
            <person name="Sieber C.M.K."/>
            <person name="Emerson J.B."/>
            <person name="Anantharaman K."/>
            <person name="Thomas B.C."/>
            <person name="Malmstrom R."/>
            <person name="Stieglmeier M."/>
            <person name="Klingl A."/>
            <person name="Woyke T."/>
            <person name="Ryan C.M."/>
            <person name="Banfield J.F."/>
        </authorList>
    </citation>
    <scope>NUCLEOTIDE SEQUENCE [LARGE SCALE GENOMIC DNA]</scope>
</reference>
<dbReference type="Pfam" id="PF02768">
    <property type="entry name" value="DNA_pol3_beta_3"/>
    <property type="match status" value="1"/>
</dbReference>
<comment type="subcellular location">
    <subcellularLocation>
        <location evidence="1 9">Cytoplasm</location>
    </subcellularLocation>
</comment>
<evidence type="ECO:0000256" key="1">
    <source>
        <dbReference type="ARBA" id="ARBA00004496"/>
    </source>
</evidence>
<feature type="domain" description="DNA polymerase III beta sliding clamp N-terminal" evidence="10">
    <location>
        <begin position="1"/>
        <end position="118"/>
    </location>
</feature>
<evidence type="ECO:0000256" key="6">
    <source>
        <dbReference type="ARBA" id="ARBA00022705"/>
    </source>
</evidence>
<dbReference type="Pfam" id="PF00712">
    <property type="entry name" value="DNA_pol3_beta"/>
    <property type="match status" value="1"/>
</dbReference>
<evidence type="ECO:0000259" key="10">
    <source>
        <dbReference type="Pfam" id="PF00712"/>
    </source>
</evidence>
<name>A0A2M6XCS1_9BACT</name>
<dbReference type="Proteomes" id="UP000228996">
    <property type="component" value="Unassembled WGS sequence"/>
</dbReference>
<evidence type="ECO:0000256" key="4">
    <source>
        <dbReference type="ARBA" id="ARBA00022679"/>
    </source>
</evidence>
<dbReference type="InterPro" id="IPR022637">
    <property type="entry name" value="DNA_polIII_beta_cen"/>
</dbReference>
<gene>
    <name evidence="13" type="primary">dnaN</name>
    <name evidence="13" type="ORF">COT44_03380</name>
</gene>
<evidence type="ECO:0000313" key="13">
    <source>
        <dbReference type="EMBL" id="PIU03460.1"/>
    </source>
</evidence>
<evidence type="ECO:0000256" key="9">
    <source>
        <dbReference type="PIRNR" id="PIRNR000804"/>
    </source>
</evidence>
<evidence type="ECO:0000313" key="14">
    <source>
        <dbReference type="Proteomes" id="UP000228996"/>
    </source>
</evidence>
<protein>
    <recommendedName>
        <fullName evidence="9">Beta sliding clamp</fullName>
    </recommendedName>
</protein>
<dbReference type="PANTHER" id="PTHR30478:SF0">
    <property type="entry name" value="BETA SLIDING CLAMP"/>
    <property type="match status" value="1"/>
</dbReference>
<evidence type="ECO:0000256" key="7">
    <source>
        <dbReference type="ARBA" id="ARBA00022932"/>
    </source>
</evidence>
<dbReference type="GO" id="GO:0003677">
    <property type="term" value="F:DNA binding"/>
    <property type="evidence" value="ECO:0007669"/>
    <property type="project" value="UniProtKB-UniRule"/>
</dbReference>
<keyword evidence="6 9" id="KW-0235">DNA replication</keyword>
<keyword evidence="5 9" id="KW-0548">Nucleotidyltransferase</keyword>
<feature type="domain" description="DNA polymerase III beta sliding clamp C-terminal" evidence="12">
    <location>
        <begin position="253"/>
        <end position="376"/>
    </location>
</feature>
<keyword evidence="7 9" id="KW-0239">DNA-directed DNA polymerase</keyword>
<evidence type="ECO:0000256" key="2">
    <source>
        <dbReference type="ARBA" id="ARBA00010752"/>
    </source>
</evidence>
<dbReference type="GO" id="GO:0008408">
    <property type="term" value="F:3'-5' exonuclease activity"/>
    <property type="evidence" value="ECO:0007669"/>
    <property type="project" value="InterPro"/>
</dbReference>
<keyword evidence="3 9" id="KW-0963">Cytoplasm</keyword>
<accession>A0A2M6XCS1</accession>
<dbReference type="GO" id="GO:0005737">
    <property type="term" value="C:cytoplasm"/>
    <property type="evidence" value="ECO:0007669"/>
    <property type="project" value="UniProtKB-SubCell"/>
</dbReference>
<dbReference type="AlphaFoldDB" id="A0A2M6XCS1"/>
<evidence type="ECO:0000256" key="3">
    <source>
        <dbReference type="ARBA" id="ARBA00022490"/>
    </source>
</evidence>